<keyword evidence="4 9" id="KW-1133">Transmembrane helix</keyword>
<dbReference type="Pfam" id="PF09240">
    <property type="entry name" value="IL6Ra-bind"/>
    <property type="match status" value="1"/>
</dbReference>
<evidence type="ECO:0000259" key="10">
    <source>
        <dbReference type="Pfam" id="PF09240"/>
    </source>
</evidence>
<feature type="non-terminal residue" evidence="11">
    <location>
        <position position="313"/>
    </location>
</feature>
<keyword evidence="6" id="KW-0675">Receptor</keyword>
<feature type="transmembrane region" description="Helical" evidence="9">
    <location>
        <begin position="239"/>
        <end position="261"/>
    </location>
</feature>
<dbReference type="PANTHER" id="PTHR23037">
    <property type="entry name" value="CYTOKINE RECEPTOR"/>
    <property type="match status" value="1"/>
</dbReference>
<keyword evidence="5 9" id="KW-0472">Membrane</keyword>
<evidence type="ECO:0000256" key="3">
    <source>
        <dbReference type="ARBA" id="ARBA00022729"/>
    </source>
</evidence>
<keyword evidence="7" id="KW-0325">Glycoprotein</keyword>
<dbReference type="EMBL" id="OY882879">
    <property type="protein sequence ID" value="CAK6450693.1"/>
    <property type="molecule type" value="Genomic_DNA"/>
</dbReference>
<evidence type="ECO:0000256" key="6">
    <source>
        <dbReference type="ARBA" id="ARBA00023170"/>
    </source>
</evidence>
<evidence type="ECO:0000256" key="9">
    <source>
        <dbReference type="SAM" id="Phobius"/>
    </source>
</evidence>
<keyword evidence="3" id="KW-0732">Signal</keyword>
<dbReference type="Gene3D" id="2.60.40.10">
    <property type="entry name" value="Immunoglobulins"/>
    <property type="match status" value="2"/>
</dbReference>
<evidence type="ECO:0000256" key="5">
    <source>
        <dbReference type="ARBA" id="ARBA00023136"/>
    </source>
</evidence>
<comment type="subcellular location">
    <subcellularLocation>
        <location evidence="1">Membrane</location>
        <topology evidence="1">Single-pass type I membrane protein</topology>
    </subcellularLocation>
</comment>
<proteinExistence type="predicted"/>
<keyword evidence="2 9" id="KW-0812">Transmembrane</keyword>
<evidence type="ECO:0000313" key="12">
    <source>
        <dbReference type="Proteomes" id="UP001314169"/>
    </source>
</evidence>
<feature type="domain" description="Type I cytokine receptor cytokine-binding" evidence="10">
    <location>
        <begin position="57"/>
        <end position="143"/>
    </location>
</feature>
<dbReference type="Proteomes" id="UP001314169">
    <property type="component" value="Chromosome X"/>
</dbReference>
<evidence type="ECO:0000256" key="8">
    <source>
        <dbReference type="SAM" id="MobiDB-lite"/>
    </source>
</evidence>
<protein>
    <recommendedName>
        <fullName evidence="10">Type I cytokine receptor cytokine-binding domain-containing protein</fullName>
    </recommendedName>
</protein>
<feature type="compositionally biased region" description="Basic residues" evidence="8">
    <location>
        <begin position="32"/>
        <end position="46"/>
    </location>
</feature>
<dbReference type="InterPro" id="IPR015321">
    <property type="entry name" value="TypeI_recpt_CBD"/>
</dbReference>
<feature type="region of interest" description="Disordered" evidence="8">
    <location>
        <begin position="1"/>
        <end position="52"/>
    </location>
</feature>
<evidence type="ECO:0000256" key="7">
    <source>
        <dbReference type="ARBA" id="ARBA00023180"/>
    </source>
</evidence>
<organism evidence="11 12">
    <name type="scientific">Pipistrellus nathusii</name>
    <name type="common">Nathusius' pipistrelle</name>
    <dbReference type="NCBI Taxonomy" id="59473"/>
    <lineage>
        <taxon>Eukaryota</taxon>
        <taxon>Metazoa</taxon>
        <taxon>Chordata</taxon>
        <taxon>Craniata</taxon>
        <taxon>Vertebrata</taxon>
        <taxon>Euteleostomi</taxon>
        <taxon>Mammalia</taxon>
        <taxon>Eutheria</taxon>
        <taxon>Laurasiatheria</taxon>
        <taxon>Chiroptera</taxon>
        <taxon>Yangochiroptera</taxon>
        <taxon>Vespertilionidae</taxon>
        <taxon>Pipistrellus</taxon>
    </lineage>
</organism>
<sequence>PKSLHLEPGPAAHRQPEDGAPDQAPDLGPPRQRVRHPVHRRRRLQHPKGDPLAAARNLSCKIHDKDFLTCSWEAGRAAPGDIQYEFSLEDTSTSRQWGCPRYTANAQGTHVQCRFDNVSAFSDRQYRFLVTGASRRGPVPCAEAIDYLSDIDALTAPALNATCNTSLALLGWDRPSHFHRTLDYDLEIQQVQRVRSFLLTNPRTFSVRIRARDTPEPVGPWSAPQRFVCDQEADPSVQVWLSSCLMALGTLVTVGVAIFLCRRYSVLKTLFPPIPRLKDPMGGGLEPRMFPWESGRPPQEECPVAEVQILREP</sequence>
<dbReference type="InterPro" id="IPR036116">
    <property type="entry name" value="FN3_sf"/>
</dbReference>
<dbReference type="InterPro" id="IPR013783">
    <property type="entry name" value="Ig-like_fold"/>
</dbReference>
<evidence type="ECO:0000256" key="1">
    <source>
        <dbReference type="ARBA" id="ARBA00004479"/>
    </source>
</evidence>
<gene>
    <name evidence="11" type="ORF">MPIPNATIZW_LOCUS18999</name>
</gene>
<evidence type="ECO:0000256" key="2">
    <source>
        <dbReference type="ARBA" id="ARBA00022692"/>
    </source>
</evidence>
<evidence type="ECO:0000313" key="11">
    <source>
        <dbReference type="EMBL" id="CAK6450693.1"/>
    </source>
</evidence>
<dbReference type="SUPFAM" id="SSF49265">
    <property type="entry name" value="Fibronectin type III"/>
    <property type="match status" value="1"/>
</dbReference>
<dbReference type="PANTHER" id="PTHR23037:SF46">
    <property type="entry name" value="INTERLEUKIN 5 RECEPTOR SUBUNIT ALPHA"/>
    <property type="match status" value="1"/>
</dbReference>
<evidence type="ECO:0000256" key="4">
    <source>
        <dbReference type="ARBA" id="ARBA00022989"/>
    </source>
</evidence>
<reference evidence="11" key="1">
    <citation type="submission" date="2023-12" db="EMBL/GenBank/DDBJ databases">
        <authorList>
            <person name="Brown T."/>
        </authorList>
    </citation>
    <scope>NUCLEOTIDE SEQUENCE</scope>
</reference>
<accession>A0ABP0AJI5</accession>
<keyword evidence="12" id="KW-1185">Reference proteome</keyword>
<name>A0ABP0AJI5_PIPNA</name>